<dbReference type="GO" id="GO:0004180">
    <property type="term" value="F:carboxypeptidase activity"/>
    <property type="evidence" value="ECO:0007669"/>
    <property type="project" value="UniProtKB-ARBA"/>
</dbReference>
<dbReference type="CDD" id="cd16913">
    <property type="entry name" value="YkuD_like"/>
    <property type="match status" value="1"/>
</dbReference>
<keyword evidence="3" id="KW-0808">Transferase</keyword>
<evidence type="ECO:0000313" key="9">
    <source>
        <dbReference type="EMBL" id="SFP89325.1"/>
    </source>
</evidence>
<dbReference type="InterPro" id="IPR005490">
    <property type="entry name" value="LD_TPept_cat_dom"/>
</dbReference>
<dbReference type="InterPro" id="IPR038063">
    <property type="entry name" value="Transpep_catalytic_dom"/>
</dbReference>
<dbReference type="Pfam" id="PF20142">
    <property type="entry name" value="Scaffold"/>
    <property type="match status" value="1"/>
</dbReference>
<evidence type="ECO:0000256" key="5">
    <source>
        <dbReference type="ARBA" id="ARBA00022984"/>
    </source>
</evidence>
<organism evidence="9 10">
    <name type="scientific">Geopseudomonas sagittaria</name>
    <dbReference type="NCBI Taxonomy" id="1135990"/>
    <lineage>
        <taxon>Bacteria</taxon>
        <taxon>Pseudomonadati</taxon>
        <taxon>Pseudomonadota</taxon>
        <taxon>Gammaproteobacteria</taxon>
        <taxon>Pseudomonadales</taxon>
        <taxon>Pseudomonadaceae</taxon>
        <taxon>Geopseudomonas</taxon>
    </lineage>
</organism>
<reference evidence="10" key="1">
    <citation type="submission" date="2016-10" db="EMBL/GenBank/DDBJ databases">
        <authorList>
            <person name="Varghese N."/>
            <person name="Submissions S."/>
        </authorList>
    </citation>
    <scope>NUCLEOTIDE SEQUENCE [LARGE SCALE GENOMIC DNA]</scope>
    <source>
        <strain evidence="10">JCM 18195</strain>
    </source>
</reference>
<dbReference type="Pfam" id="PF03734">
    <property type="entry name" value="YkuD"/>
    <property type="match status" value="1"/>
</dbReference>
<evidence type="ECO:0000259" key="8">
    <source>
        <dbReference type="PROSITE" id="PS52029"/>
    </source>
</evidence>
<dbReference type="GO" id="GO:0009252">
    <property type="term" value="P:peptidoglycan biosynthetic process"/>
    <property type="evidence" value="ECO:0007669"/>
    <property type="project" value="UniProtKB-UniPathway"/>
</dbReference>
<comment type="similarity">
    <text evidence="2">Belongs to the YkuD family.</text>
</comment>
<evidence type="ECO:0000256" key="1">
    <source>
        <dbReference type="ARBA" id="ARBA00004752"/>
    </source>
</evidence>
<dbReference type="GO" id="GO:0016740">
    <property type="term" value="F:transferase activity"/>
    <property type="evidence" value="ECO:0007669"/>
    <property type="project" value="UniProtKB-KW"/>
</dbReference>
<dbReference type="PANTHER" id="PTHR41533:SF2">
    <property type="entry name" value="BLR7131 PROTEIN"/>
    <property type="match status" value="1"/>
</dbReference>
<comment type="pathway">
    <text evidence="1 7">Cell wall biogenesis; peptidoglycan biosynthesis.</text>
</comment>
<dbReference type="GO" id="GO:0008360">
    <property type="term" value="P:regulation of cell shape"/>
    <property type="evidence" value="ECO:0007669"/>
    <property type="project" value="UniProtKB-UniRule"/>
</dbReference>
<dbReference type="Gene3D" id="2.40.440.10">
    <property type="entry name" value="L,D-transpeptidase catalytic domain-like"/>
    <property type="match status" value="1"/>
</dbReference>
<dbReference type="Gene3D" id="1.10.101.10">
    <property type="entry name" value="PGBD-like superfamily/PGBD"/>
    <property type="match status" value="1"/>
</dbReference>
<keyword evidence="10" id="KW-1185">Reference proteome</keyword>
<dbReference type="AlphaFoldDB" id="A0A1I5U1X4"/>
<evidence type="ECO:0000256" key="3">
    <source>
        <dbReference type="ARBA" id="ARBA00022679"/>
    </source>
</evidence>
<evidence type="ECO:0000313" key="10">
    <source>
        <dbReference type="Proteomes" id="UP000243084"/>
    </source>
</evidence>
<feature type="domain" description="L,D-TPase catalytic" evidence="8">
    <location>
        <begin position="281"/>
        <end position="451"/>
    </location>
</feature>
<evidence type="ECO:0000256" key="2">
    <source>
        <dbReference type="ARBA" id="ARBA00005992"/>
    </source>
</evidence>
<dbReference type="PROSITE" id="PS52029">
    <property type="entry name" value="LD_TPASE"/>
    <property type="match status" value="1"/>
</dbReference>
<keyword evidence="5 7" id="KW-0573">Peptidoglycan synthesis</keyword>
<dbReference type="SUPFAM" id="SSF141523">
    <property type="entry name" value="L,D-transpeptidase catalytic domain-like"/>
    <property type="match status" value="1"/>
</dbReference>
<evidence type="ECO:0000256" key="7">
    <source>
        <dbReference type="PROSITE-ProRule" id="PRU01373"/>
    </source>
</evidence>
<gene>
    <name evidence="9" type="ORF">SAMN05216229_107110</name>
</gene>
<protein>
    <submittedName>
        <fullName evidence="9">Murein L,D-transpeptidase YcbB/YkuD</fullName>
    </submittedName>
</protein>
<keyword evidence="6 7" id="KW-0961">Cell wall biogenesis/degradation</keyword>
<sequence length="510" mass="57744">MRLQLEQPQLTCATPPLQLATAAQEALRSFYQQQDFALVWNRHGRLERLLEQLEQLADDGLNPASYQLDNLRRIGGKRAADPAQAACDDVLASHVYLQALQHLSWGRLERAAIEPLWHAPNTSAPARPVEAPSFTVKGLDDLAATFEQARPQLKAYRELRRAWAELRRQPLPSWPRIPAGPLLRPGKSDSRVLLLEQRLASEGYLSEAAVAARARIADINLYDPLLVDAVEAFQRSHQLQPDGIVGPATLAELNISPTARRDQVRVNLERLRWQARELEPRMVVVDVAGAEIVYYRNQEPVWQARTQVGRPERTTPLLKSRISHLTLNPTWTVPPTILREDKLPEIQRDIGFLEKNRLRVLDYSGNLLDPYQIDWSNPRGILLRQDAGPTNPLGQVAIRFANPFSVYLHDTPSQHLFDKLPRVFSSGCVRVEQVMQLLDHLLADATPAERQRIDDILASGRTRDVSLPRPVPILLGYWTAEVDAEGRLRFRPDMYQLDTRLLAALDSARL</sequence>
<name>A0A1I5U1X4_9GAMM</name>
<keyword evidence="4 7" id="KW-0133">Cell shape</keyword>
<dbReference type="Proteomes" id="UP000243084">
    <property type="component" value="Unassembled WGS sequence"/>
</dbReference>
<dbReference type="Pfam" id="PF01471">
    <property type="entry name" value="PG_binding_1"/>
    <property type="match status" value="1"/>
</dbReference>
<evidence type="ECO:0000256" key="6">
    <source>
        <dbReference type="ARBA" id="ARBA00023316"/>
    </source>
</evidence>
<accession>A0A1I5U1X4</accession>
<dbReference type="UniPathway" id="UPA00219"/>
<evidence type="ECO:0000256" key="4">
    <source>
        <dbReference type="ARBA" id="ARBA00022960"/>
    </source>
</evidence>
<dbReference type="GO" id="GO:0071555">
    <property type="term" value="P:cell wall organization"/>
    <property type="evidence" value="ECO:0007669"/>
    <property type="project" value="UniProtKB-UniRule"/>
</dbReference>
<dbReference type="InterPro" id="IPR036366">
    <property type="entry name" value="PGBDSf"/>
</dbReference>
<dbReference type="InterPro" id="IPR036365">
    <property type="entry name" value="PGBD-like_sf"/>
</dbReference>
<dbReference type="RefSeq" id="WP_342742281.1">
    <property type="nucleotide sequence ID" value="NZ_FOXM01000007.1"/>
</dbReference>
<dbReference type="InterPro" id="IPR052905">
    <property type="entry name" value="LD-transpeptidase_YkuD-like"/>
</dbReference>
<dbReference type="InterPro" id="IPR045380">
    <property type="entry name" value="LD_TPept_scaffold_dom"/>
</dbReference>
<dbReference type="SUPFAM" id="SSF47090">
    <property type="entry name" value="PGBD-like"/>
    <property type="match status" value="1"/>
</dbReference>
<dbReference type="EMBL" id="FOXM01000007">
    <property type="protein sequence ID" value="SFP89325.1"/>
    <property type="molecule type" value="Genomic_DNA"/>
</dbReference>
<dbReference type="PANTHER" id="PTHR41533">
    <property type="entry name" value="L,D-TRANSPEPTIDASE HI_1667-RELATED"/>
    <property type="match status" value="1"/>
</dbReference>
<dbReference type="InterPro" id="IPR002477">
    <property type="entry name" value="Peptidoglycan-bd-like"/>
</dbReference>
<feature type="active site" description="Proton donor/acceptor" evidence="7">
    <location>
        <position position="409"/>
    </location>
</feature>
<feature type="active site" description="Nucleophile" evidence="7">
    <location>
        <position position="428"/>
    </location>
</feature>
<proteinExistence type="inferred from homology"/>